<dbReference type="EMBL" id="CM045765">
    <property type="protein sequence ID" value="KAI7999900.1"/>
    <property type="molecule type" value="Genomic_DNA"/>
</dbReference>
<name>A0ACC0GFR6_9ERIC</name>
<reference evidence="1 2" key="1">
    <citation type="journal article" date="2022" name="Plant J.">
        <title>Chromosome-level genome of Camellia lanceoleosa provides a valuable resource for understanding genome evolution and self-incompatibility.</title>
        <authorList>
            <person name="Gong W."/>
            <person name="Xiao S."/>
            <person name="Wang L."/>
            <person name="Liao Z."/>
            <person name="Chang Y."/>
            <person name="Mo W."/>
            <person name="Hu G."/>
            <person name="Li W."/>
            <person name="Zhao G."/>
            <person name="Zhu H."/>
            <person name="Hu X."/>
            <person name="Ji K."/>
            <person name="Xiang X."/>
            <person name="Song Q."/>
            <person name="Yuan D."/>
            <person name="Jin S."/>
            <person name="Zhang L."/>
        </authorList>
    </citation>
    <scope>NUCLEOTIDE SEQUENCE [LARGE SCALE GENOMIC DNA]</scope>
    <source>
        <strain evidence="1">SQ_2022a</strain>
    </source>
</reference>
<keyword evidence="2" id="KW-1185">Reference proteome</keyword>
<dbReference type="Proteomes" id="UP001060215">
    <property type="component" value="Chromosome 8"/>
</dbReference>
<comment type="caution">
    <text evidence="1">The sequence shown here is derived from an EMBL/GenBank/DDBJ whole genome shotgun (WGS) entry which is preliminary data.</text>
</comment>
<gene>
    <name evidence="1" type="ORF">LOK49_LG09G00159</name>
</gene>
<proteinExistence type="predicted"/>
<evidence type="ECO:0000313" key="1">
    <source>
        <dbReference type="EMBL" id="KAI7999900.1"/>
    </source>
</evidence>
<evidence type="ECO:0000313" key="2">
    <source>
        <dbReference type="Proteomes" id="UP001060215"/>
    </source>
</evidence>
<accession>A0ACC0GFR6</accession>
<sequence length="298" mass="33353">MPLCSPILLPTSHALALHDLQWRCEACMVQYMQDHHRYEARIAPSTRDLRSYMIDSPPVDESVVPELLLTVVCEVCFCTATFGESIEALILITLPHALDHLMNKLVKKSPQKPQFLNQFELDDTAMLSRITSKGKQRYETGKTDVLSNGLLKLMAFEQGELWGTANERITWHEKLDNEEAIQNRVHEPVSVGNLEAAVSLLLSTHPESTYFYANALRAVALSSAVSRSLLDLAIKVVAANMVRTDSHCRAHIFSVCWGYQEACSHRKMLDVDDVATLAATHLKDLIMQGCCRDSCSLV</sequence>
<organism evidence="1 2">
    <name type="scientific">Camellia lanceoleosa</name>
    <dbReference type="NCBI Taxonomy" id="1840588"/>
    <lineage>
        <taxon>Eukaryota</taxon>
        <taxon>Viridiplantae</taxon>
        <taxon>Streptophyta</taxon>
        <taxon>Embryophyta</taxon>
        <taxon>Tracheophyta</taxon>
        <taxon>Spermatophyta</taxon>
        <taxon>Magnoliopsida</taxon>
        <taxon>eudicotyledons</taxon>
        <taxon>Gunneridae</taxon>
        <taxon>Pentapetalae</taxon>
        <taxon>asterids</taxon>
        <taxon>Ericales</taxon>
        <taxon>Theaceae</taxon>
        <taxon>Camellia</taxon>
    </lineage>
</organism>
<protein>
    <submittedName>
        <fullName evidence="1">Uncharacterized protein</fullName>
    </submittedName>
</protein>